<accession>A0AAW2EXH4</accession>
<dbReference type="EMBL" id="JADYXP020000017">
    <property type="protein sequence ID" value="KAL0107318.1"/>
    <property type="molecule type" value="Genomic_DNA"/>
</dbReference>
<comment type="caution">
    <text evidence="1">The sequence shown here is derived from an EMBL/GenBank/DDBJ whole genome shotgun (WGS) entry which is preliminary data.</text>
</comment>
<dbReference type="AlphaFoldDB" id="A0AAW2EXH4"/>
<proteinExistence type="predicted"/>
<dbReference type="Proteomes" id="UP001430953">
    <property type="component" value="Unassembled WGS sequence"/>
</dbReference>
<gene>
    <name evidence="1" type="ORF">PUN28_015694</name>
</gene>
<evidence type="ECO:0000313" key="2">
    <source>
        <dbReference type="Proteomes" id="UP001430953"/>
    </source>
</evidence>
<organism evidence="1 2">
    <name type="scientific">Cardiocondyla obscurior</name>
    <dbReference type="NCBI Taxonomy" id="286306"/>
    <lineage>
        <taxon>Eukaryota</taxon>
        <taxon>Metazoa</taxon>
        <taxon>Ecdysozoa</taxon>
        <taxon>Arthropoda</taxon>
        <taxon>Hexapoda</taxon>
        <taxon>Insecta</taxon>
        <taxon>Pterygota</taxon>
        <taxon>Neoptera</taxon>
        <taxon>Endopterygota</taxon>
        <taxon>Hymenoptera</taxon>
        <taxon>Apocrita</taxon>
        <taxon>Aculeata</taxon>
        <taxon>Formicoidea</taxon>
        <taxon>Formicidae</taxon>
        <taxon>Myrmicinae</taxon>
        <taxon>Cardiocondyla</taxon>
    </lineage>
</organism>
<keyword evidence="2" id="KW-1185">Reference proteome</keyword>
<reference evidence="1 2" key="1">
    <citation type="submission" date="2023-03" db="EMBL/GenBank/DDBJ databases">
        <title>High recombination rates correlate with genetic variation in Cardiocondyla obscurior ants.</title>
        <authorList>
            <person name="Errbii M."/>
        </authorList>
    </citation>
    <scope>NUCLEOTIDE SEQUENCE [LARGE SCALE GENOMIC DNA]</scope>
    <source>
        <strain evidence="1">Alpha-2009</strain>
        <tissue evidence="1">Whole body</tissue>
    </source>
</reference>
<protein>
    <submittedName>
        <fullName evidence="1">Uncharacterized protein</fullName>
    </submittedName>
</protein>
<name>A0AAW2EXH4_9HYME</name>
<sequence length="64" mass="7726">MCGKCKVYIWGEKKIFNYTCRDNNIIKLFHLPLKNVLELEKTKRCIKPLPYVAIKIFQCHKERK</sequence>
<evidence type="ECO:0000313" key="1">
    <source>
        <dbReference type="EMBL" id="KAL0107318.1"/>
    </source>
</evidence>